<dbReference type="InterPro" id="IPR037272">
    <property type="entry name" value="SNS_sf"/>
</dbReference>
<dbReference type="Pfam" id="PF00209">
    <property type="entry name" value="SNF"/>
    <property type="match status" value="2"/>
</dbReference>
<dbReference type="GO" id="GO:0016020">
    <property type="term" value="C:membrane"/>
    <property type="evidence" value="ECO:0007669"/>
    <property type="project" value="UniProtKB-SubCell"/>
</dbReference>
<evidence type="ECO:0000256" key="6">
    <source>
        <dbReference type="RuleBase" id="RU003732"/>
    </source>
</evidence>
<dbReference type="GO" id="GO:0015293">
    <property type="term" value="F:symporter activity"/>
    <property type="evidence" value="ECO:0007669"/>
    <property type="project" value="UniProtKB-KW"/>
</dbReference>
<dbReference type="EMBL" id="AP018933">
    <property type="protein sequence ID" value="BBG31372.1"/>
    <property type="molecule type" value="Genomic_DNA"/>
</dbReference>
<evidence type="ECO:0000256" key="1">
    <source>
        <dbReference type="ARBA" id="ARBA00004141"/>
    </source>
</evidence>
<dbReference type="PANTHER" id="PTHR42948">
    <property type="entry name" value="TRANSPORTER"/>
    <property type="match status" value="1"/>
</dbReference>
<feature type="transmembrane region" description="Helical" evidence="7">
    <location>
        <begin position="12"/>
        <end position="29"/>
    </location>
</feature>
<proteinExistence type="inferred from homology"/>
<keyword evidence="6" id="KW-0769">Symport</keyword>
<evidence type="ECO:0000313" key="8">
    <source>
        <dbReference type="EMBL" id="BBG31372.1"/>
    </source>
</evidence>
<evidence type="ECO:0000256" key="7">
    <source>
        <dbReference type="SAM" id="Phobius"/>
    </source>
</evidence>
<sequence length="468" mass="50183">MSEVVERWSSKRAFILAVAGAAIGLGNIWRFPYIAGENGGAVFFLLYVFFVLAMGLPIMAAEIMIGRAGRRPPIQALGTLAASVGRSQGWKLIGVLGLVTVFLVLSFYSVVSGWVLEYLREVVTGTVVTGPAEQVNASFGNFLEDPVRVVGNHTVFMVITMAVVAAGIAKGLEKLNNWLMPLLYLLMIALVIYAATTPGFGAAVHWLFTPDISKLSMKVVLNAMGHAFFTLAVGACALMAYGAYMPEHQSLPKAITIVALLDILVAILSGIAIFSVVFTEGFDPAGGPQLVFVTLPLALGALPLGHVLLGMFFALLLFATWTSSINMAEPMVSTLQDKGMRRPMAALWVGICVWAFGLLPALSFSSLKEVHLWAGQSIFDVITNIPSDLFLPLGGLLIAIFAIYVLDPSKAEEAYGAHHAGFVLWRAVTRYAAIPLVAIVLLAAALVMLKPFLSDNEVTRWVFAHIGA</sequence>
<dbReference type="InterPro" id="IPR047218">
    <property type="entry name" value="YocR/YhdH-like"/>
</dbReference>
<feature type="transmembrane region" description="Helical" evidence="7">
    <location>
        <begin position="389"/>
        <end position="406"/>
    </location>
</feature>
<evidence type="ECO:0000256" key="2">
    <source>
        <dbReference type="ARBA" id="ARBA00022448"/>
    </source>
</evidence>
<feature type="transmembrane region" description="Helical" evidence="7">
    <location>
        <begin position="290"/>
        <end position="323"/>
    </location>
</feature>
<dbReference type="STRING" id="1123510.GCA_000620025_00004"/>
<evidence type="ECO:0000256" key="4">
    <source>
        <dbReference type="ARBA" id="ARBA00022989"/>
    </source>
</evidence>
<evidence type="ECO:0000256" key="5">
    <source>
        <dbReference type="ARBA" id="ARBA00023136"/>
    </source>
</evidence>
<feature type="transmembrane region" description="Helical" evidence="7">
    <location>
        <begin position="254"/>
        <end position="278"/>
    </location>
</feature>
<dbReference type="InterPro" id="IPR000175">
    <property type="entry name" value="Na/ntran_symport"/>
</dbReference>
<dbReference type="KEGG" id="zpl:ZBT109_2647"/>
<dbReference type="PRINTS" id="PR00176">
    <property type="entry name" value="NANEUSMPORT"/>
</dbReference>
<keyword evidence="5 7" id="KW-0472">Membrane</keyword>
<dbReference type="OrthoDB" id="9762833at2"/>
<feature type="transmembrane region" description="Helical" evidence="7">
    <location>
        <begin position="92"/>
        <end position="116"/>
    </location>
</feature>
<comment type="subcellular location">
    <subcellularLocation>
        <location evidence="1">Membrane</location>
        <topology evidence="1">Multi-pass membrane protein</topology>
    </subcellularLocation>
</comment>
<evidence type="ECO:0000313" key="9">
    <source>
        <dbReference type="Proteomes" id="UP000267342"/>
    </source>
</evidence>
<keyword evidence="4 7" id="KW-1133">Transmembrane helix</keyword>
<dbReference type="Proteomes" id="UP000267342">
    <property type="component" value="Chromosome"/>
</dbReference>
<dbReference type="CDD" id="cd10336">
    <property type="entry name" value="SLC6sbd_Tyt1-Like"/>
    <property type="match status" value="1"/>
</dbReference>
<keyword evidence="3 6" id="KW-0812">Transmembrane</keyword>
<keyword evidence="9" id="KW-1185">Reference proteome</keyword>
<dbReference type="NCBIfam" id="NF037979">
    <property type="entry name" value="Na_transp"/>
    <property type="match status" value="1"/>
</dbReference>
<accession>A0A348HIC0</accession>
<comment type="similarity">
    <text evidence="6">Belongs to the sodium:neurotransmitter symporter (SNF) (TC 2.A.22) family.</text>
</comment>
<evidence type="ECO:0000256" key="3">
    <source>
        <dbReference type="ARBA" id="ARBA00022692"/>
    </source>
</evidence>
<dbReference type="PROSITE" id="PS00610">
    <property type="entry name" value="NA_NEUROTRAN_SYMP_1"/>
    <property type="match status" value="1"/>
</dbReference>
<dbReference type="PANTHER" id="PTHR42948:SF1">
    <property type="entry name" value="TRANSPORTER"/>
    <property type="match status" value="1"/>
</dbReference>
<feature type="transmembrane region" description="Helical" evidence="7">
    <location>
        <begin position="150"/>
        <end position="169"/>
    </location>
</feature>
<organism evidence="8 9">
    <name type="scientific">Zymobacter palmae</name>
    <dbReference type="NCBI Taxonomy" id="33074"/>
    <lineage>
        <taxon>Bacteria</taxon>
        <taxon>Pseudomonadati</taxon>
        <taxon>Pseudomonadota</taxon>
        <taxon>Gammaproteobacteria</taxon>
        <taxon>Oceanospirillales</taxon>
        <taxon>Halomonadaceae</taxon>
        <taxon>Zymobacter group</taxon>
        <taxon>Zymobacter</taxon>
    </lineage>
</organism>
<dbReference type="AlphaFoldDB" id="A0A348HIC0"/>
<feature type="transmembrane region" description="Helical" evidence="7">
    <location>
        <begin position="181"/>
        <end position="208"/>
    </location>
</feature>
<gene>
    <name evidence="8" type="ORF">ZBT109_2647</name>
</gene>
<name>A0A348HIC0_9GAMM</name>
<dbReference type="RefSeq" id="WP_084261682.1">
    <property type="nucleotide sequence ID" value="NZ_AP018933.1"/>
</dbReference>
<protein>
    <recommendedName>
        <fullName evidence="6">Transporter</fullName>
    </recommendedName>
</protein>
<feature type="transmembrane region" description="Helical" evidence="7">
    <location>
        <begin position="41"/>
        <end position="61"/>
    </location>
</feature>
<dbReference type="SUPFAM" id="SSF161070">
    <property type="entry name" value="SNF-like"/>
    <property type="match status" value="1"/>
</dbReference>
<keyword evidence="2 6" id="KW-0813">Transport</keyword>
<feature type="transmembrane region" description="Helical" evidence="7">
    <location>
        <begin position="427"/>
        <end position="449"/>
    </location>
</feature>
<feature type="transmembrane region" description="Helical" evidence="7">
    <location>
        <begin position="220"/>
        <end position="242"/>
    </location>
</feature>
<feature type="transmembrane region" description="Helical" evidence="7">
    <location>
        <begin position="344"/>
        <end position="364"/>
    </location>
</feature>
<reference evidence="8 9" key="1">
    <citation type="submission" date="2018-09" db="EMBL/GenBank/DDBJ databases">
        <title>Zymobacter palmae IAM14233 (=T109) whole genome analysis.</title>
        <authorList>
            <person name="Yanase H."/>
        </authorList>
    </citation>
    <scope>NUCLEOTIDE SEQUENCE [LARGE SCALE GENOMIC DNA]</scope>
    <source>
        <strain evidence="8 9">IAM14233</strain>
    </source>
</reference>
<dbReference type="PROSITE" id="PS50267">
    <property type="entry name" value="NA_NEUROTRAN_SYMP_3"/>
    <property type="match status" value="1"/>
</dbReference>